<comment type="caution">
    <text evidence="9">The sequence shown here is derived from an EMBL/GenBank/DDBJ whole genome shotgun (WGS) entry which is preliminary data.</text>
</comment>
<evidence type="ECO:0000256" key="3">
    <source>
        <dbReference type="ARBA" id="ARBA00022448"/>
    </source>
</evidence>
<feature type="transmembrane region" description="Helical" evidence="8">
    <location>
        <begin position="56"/>
        <end position="79"/>
    </location>
</feature>
<feature type="transmembrane region" description="Helical" evidence="8">
    <location>
        <begin position="163"/>
        <end position="182"/>
    </location>
</feature>
<feature type="transmembrane region" description="Helical" evidence="8">
    <location>
        <begin position="282"/>
        <end position="301"/>
    </location>
</feature>
<evidence type="ECO:0000256" key="1">
    <source>
        <dbReference type="ARBA" id="ARBA00004651"/>
    </source>
</evidence>
<dbReference type="CDD" id="cd13134">
    <property type="entry name" value="MATE_like_8"/>
    <property type="match status" value="1"/>
</dbReference>
<comment type="similarity">
    <text evidence="2">Belongs to the multi antimicrobial extrusion (MATE) (TC 2.A.66.1) family.</text>
</comment>
<evidence type="ECO:0000256" key="5">
    <source>
        <dbReference type="ARBA" id="ARBA00022692"/>
    </source>
</evidence>
<evidence type="ECO:0000256" key="8">
    <source>
        <dbReference type="SAM" id="Phobius"/>
    </source>
</evidence>
<keyword evidence="5 8" id="KW-0812">Transmembrane</keyword>
<dbReference type="GO" id="GO:0042910">
    <property type="term" value="F:xenobiotic transmembrane transporter activity"/>
    <property type="evidence" value="ECO:0007669"/>
    <property type="project" value="InterPro"/>
</dbReference>
<comment type="subcellular location">
    <subcellularLocation>
        <location evidence="1">Cell membrane</location>
        <topology evidence="1">Multi-pass membrane protein</topology>
    </subcellularLocation>
</comment>
<feature type="transmembrane region" description="Helical" evidence="8">
    <location>
        <begin position="91"/>
        <end position="112"/>
    </location>
</feature>
<dbReference type="NCBIfam" id="TIGR00797">
    <property type="entry name" value="matE"/>
    <property type="match status" value="1"/>
</dbReference>
<dbReference type="AlphaFoldDB" id="A0A162EFY0"/>
<dbReference type="STRING" id="519424.AZF04_06210"/>
<feature type="transmembrane region" description="Helical" evidence="8">
    <location>
        <begin position="414"/>
        <end position="436"/>
    </location>
</feature>
<name>A0A162EFY0_9BACI</name>
<reference evidence="9" key="1">
    <citation type="submission" date="2016-02" db="EMBL/GenBank/DDBJ databases">
        <title>Genome sequence of Bacillus trypoxylicola KCTC 13244(T).</title>
        <authorList>
            <person name="Jeong H."/>
            <person name="Park S.-H."/>
            <person name="Choi S.-K."/>
        </authorList>
    </citation>
    <scope>NUCLEOTIDE SEQUENCE [LARGE SCALE GENOMIC DNA]</scope>
    <source>
        <strain evidence="9">KCTC 13244</strain>
    </source>
</reference>
<feature type="transmembrane region" description="Helical" evidence="8">
    <location>
        <begin position="252"/>
        <end position="270"/>
    </location>
</feature>
<dbReference type="Proteomes" id="UP000075806">
    <property type="component" value="Unassembled WGS sequence"/>
</dbReference>
<dbReference type="Pfam" id="PF01554">
    <property type="entry name" value="MatE"/>
    <property type="match status" value="2"/>
</dbReference>
<gene>
    <name evidence="9" type="ORF">AZF04_06210</name>
</gene>
<organism evidence="9 10">
    <name type="scientific">Alkalihalobacillus trypoxylicola</name>
    <dbReference type="NCBI Taxonomy" id="519424"/>
    <lineage>
        <taxon>Bacteria</taxon>
        <taxon>Bacillati</taxon>
        <taxon>Bacillota</taxon>
        <taxon>Bacilli</taxon>
        <taxon>Bacillales</taxon>
        <taxon>Bacillaceae</taxon>
        <taxon>Alkalihalobacillus</taxon>
    </lineage>
</organism>
<evidence type="ECO:0000256" key="7">
    <source>
        <dbReference type="ARBA" id="ARBA00023136"/>
    </source>
</evidence>
<feature type="transmembrane region" description="Helical" evidence="8">
    <location>
        <begin position="188"/>
        <end position="216"/>
    </location>
</feature>
<keyword evidence="7 8" id="KW-0472">Membrane</keyword>
<keyword evidence="4" id="KW-1003">Cell membrane</keyword>
<feature type="transmembrane region" description="Helical" evidence="8">
    <location>
        <begin position="321"/>
        <end position="346"/>
    </location>
</feature>
<keyword evidence="6 8" id="KW-1133">Transmembrane helix</keyword>
<keyword evidence="10" id="KW-1185">Reference proteome</keyword>
<protein>
    <submittedName>
        <fullName evidence="9">MATE family efflux transporter</fullName>
    </submittedName>
</protein>
<dbReference type="GO" id="GO:0015297">
    <property type="term" value="F:antiporter activity"/>
    <property type="evidence" value="ECO:0007669"/>
    <property type="project" value="InterPro"/>
</dbReference>
<accession>A0A162EFY0</accession>
<evidence type="ECO:0000313" key="10">
    <source>
        <dbReference type="Proteomes" id="UP000075806"/>
    </source>
</evidence>
<feature type="transmembrane region" description="Helical" evidence="8">
    <location>
        <begin position="388"/>
        <end position="408"/>
    </location>
</feature>
<evidence type="ECO:0000256" key="2">
    <source>
        <dbReference type="ARBA" id="ARBA00010199"/>
    </source>
</evidence>
<proteinExistence type="inferred from homology"/>
<dbReference type="PANTHER" id="PTHR42925:SF1">
    <property type="entry name" value="VIRULENCE FACTOR MVIN"/>
    <property type="match status" value="1"/>
</dbReference>
<dbReference type="InterPro" id="IPR002528">
    <property type="entry name" value="MATE_fam"/>
</dbReference>
<feature type="transmembrane region" description="Helical" evidence="8">
    <location>
        <begin position="352"/>
        <end position="376"/>
    </location>
</feature>
<feature type="transmembrane region" description="Helical" evidence="8">
    <location>
        <begin position="132"/>
        <end position="154"/>
    </location>
</feature>
<dbReference type="GO" id="GO:0005886">
    <property type="term" value="C:plasma membrane"/>
    <property type="evidence" value="ECO:0007669"/>
    <property type="project" value="UniProtKB-SubCell"/>
</dbReference>
<feature type="transmembrane region" description="Helical" evidence="8">
    <location>
        <begin position="12"/>
        <end position="31"/>
    </location>
</feature>
<dbReference type="PANTHER" id="PTHR42925">
    <property type="entry name" value="MULTIDRUG AND TOXIN EFFLUX PROTEIN MATE FAMILY"/>
    <property type="match status" value="1"/>
</dbReference>
<dbReference type="InterPro" id="IPR048279">
    <property type="entry name" value="MdtK-like"/>
</dbReference>
<sequence length="456" mass="50297">MNNKSSKSIKTLSLFALTWPIFIELLLHMLMGNADTLMLSQYSDHAVAAVGVSNQIVSLIIVMFGFIATGTTVLVSQYLGADQRANAGQVAVVSIVANVLFGILLGIVIFFAAPTLLSIMGLEAHLMTEAKVYLQIVGGFIVFQAGIMTIGAILRSHQFTKDVMYITIAINILNVIANYFVIFGPFGLPVLGVTGVAITTAICRMIGFIIIFYVLIKRIKDELPFSFLKKGWPSFELKNLLRIGIPSAGEHLSYNTSQLMITYFIVLIGTDALTTRVYTQNVMMLVLLFSLAIGQGNQIIIGYQIGAKQLDAAYKRCIKSLWIAIGFSIVIAFIFFLFSKPIIGIFTDNPDIITMASTLLLLTIILEPGRAFNVVCINSLRAAGDAKFPVYLGILSMWGVGVPLAYFLTIHVGLGLIGVWIAFIVDEWLRGVLMLWRWKQGKWREMSFIRKPQEQG</sequence>
<dbReference type="PIRSF" id="PIRSF006603">
    <property type="entry name" value="DinF"/>
    <property type="match status" value="1"/>
</dbReference>
<dbReference type="InterPro" id="IPR047135">
    <property type="entry name" value="YsiQ"/>
</dbReference>
<dbReference type="EMBL" id="LTAO01000012">
    <property type="protein sequence ID" value="KYG32479.1"/>
    <property type="molecule type" value="Genomic_DNA"/>
</dbReference>
<keyword evidence="3" id="KW-0813">Transport</keyword>
<evidence type="ECO:0000313" key="9">
    <source>
        <dbReference type="EMBL" id="KYG32479.1"/>
    </source>
</evidence>
<evidence type="ECO:0000256" key="6">
    <source>
        <dbReference type="ARBA" id="ARBA00022989"/>
    </source>
</evidence>
<evidence type="ECO:0000256" key="4">
    <source>
        <dbReference type="ARBA" id="ARBA00022475"/>
    </source>
</evidence>